<dbReference type="InterPro" id="IPR011009">
    <property type="entry name" value="Kinase-like_dom_sf"/>
</dbReference>
<dbReference type="SUPFAM" id="SSF56112">
    <property type="entry name" value="Protein kinase-like (PK-like)"/>
    <property type="match status" value="1"/>
</dbReference>
<dbReference type="GO" id="GO:0016301">
    <property type="term" value="F:kinase activity"/>
    <property type="evidence" value="ECO:0007669"/>
    <property type="project" value="UniProtKB-KW"/>
</dbReference>
<evidence type="ECO:0000313" key="3">
    <source>
        <dbReference type="EMBL" id="MBB4663890.1"/>
    </source>
</evidence>
<dbReference type="InterPro" id="IPR002575">
    <property type="entry name" value="Aminoglycoside_PTrfase"/>
</dbReference>
<dbReference type="AlphaFoldDB" id="A0A840IIX6"/>
<dbReference type="InterPro" id="IPR041726">
    <property type="entry name" value="ACAD10_11_N"/>
</dbReference>
<gene>
    <name evidence="3" type="ORF">BDZ31_003491</name>
</gene>
<proteinExistence type="predicted"/>
<dbReference type="PANTHER" id="PTHR47829:SF1">
    <property type="entry name" value="HAD FAMILY PHOSPHATASE"/>
    <property type="match status" value="1"/>
</dbReference>
<keyword evidence="3" id="KW-0808">Transferase</keyword>
<dbReference type="PANTHER" id="PTHR47829">
    <property type="entry name" value="HYDROLASE, PUTATIVE (AFU_ORTHOLOGUE AFUA_1G12880)-RELATED"/>
    <property type="match status" value="1"/>
</dbReference>
<name>A0A840IIX6_9ACTN</name>
<comment type="caution">
    <text evidence="3">The sequence shown here is derived from an EMBL/GenBank/DDBJ whole genome shotgun (WGS) entry which is preliminary data.</text>
</comment>
<reference evidence="3 4" key="1">
    <citation type="submission" date="2020-08" db="EMBL/GenBank/DDBJ databases">
        <title>Genomic Encyclopedia of Archaeal and Bacterial Type Strains, Phase II (KMG-II): from individual species to whole genera.</title>
        <authorList>
            <person name="Goeker M."/>
        </authorList>
    </citation>
    <scope>NUCLEOTIDE SEQUENCE [LARGE SCALE GENOMIC DNA]</scope>
    <source>
        <strain evidence="3 4">DSM 23288</strain>
    </source>
</reference>
<protein>
    <submittedName>
        <fullName evidence="3">Aminoglycoside phosphotransferase (APT) family kinase protein</fullName>
    </submittedName>
</protein>
<evidence type="ECO:0000313" key="4">
    <source>
        <dbReference type="Proteomes" id="UP000585272"/>
    </source>
</evidence>
<keyword evidence="4" id="KW-1185">Reference proteome</keyword>
<evidence type="ECO:0000259" key="2">
    <source>
        <dbReference type="Pfam" id="PF01636"/>
    </source>
</evidence>
<dbReference type="Gene3D" id="3.90.1200.10">
    <property type="match status" value="1"/>
</dbReference>
<dbReference type="Pfam" id="PF01636">
    <property type="entry name" value="APH"/>
    <property type="match status" value="1"/>
</dbReference>
<evidence type="ECO:0000256" key="1">
    <source>
        <dbReference type="SAM" id="MobiDB-lite"/>
    </source>
</evidence>
<dbReference type="RefSeq" id="WP_183343610.1">
    <property type="nucleotide sequence ID" value="NZ_JACHNU010000005.1"/>
</dbReference>
<organism evidence="3 4">
    <name type="scientific">Conexibacter arvalis</name>
    <dbReference type="NCBI Taxonomy" id="912552"/>
    <lineage>
        <taxon>Bacteria</taxon>
        <taxon>Bacillati</taxon>
        <taxon>Actinomycetota</taxon>
        <taxon>Thermoleophilia</taxon>
        <taxon>Solirubrobacterales</taxon>
        <taxon>Conexibacteraceae</taxon>
        <taxon>Conexibacter</taxon>
    </lineage>
</organism>
<sequence length="364" mass="39110">MSPPSQPATPATVVDTPQQAAALPSPPLIVRRPLEALLDRHGIGSGPLDVVVIGEGESNVTLALRRHGARAVLRRPPRSLGLRGRRGVLHEARLLELLGPTAARAPRLLLACPDASVIGAPFYVMEEVPGAVITSALPAELDRPGARDAIADELVDALVELHALELESTGLREIGRAADFLERHLRRWAGIWERHRTREVPALDEVTRWLQANRPEPAAPATLVHGDYRLANVVFSAGPATRLRAVLDWELATIGDPLCDLAWMLTTWPDPGDEAGTLLTMAGTVAAGGFPTRAEMAARYAERSGRSVAGLGWYMTLALWRTAIGLEALLERALDGAVEDAFLRELAVGVPELADRARDATRAA</sequence>
<dbReference type="Gene3D" id="3.30.200.20">
    <property type="entry name" value="Phosphorylase Kinase, domain 1"/>
    <property type="match status" value="1"/>
</dbReference>
<feature type="domain" description="Aminoglycoside phosphotransferase" evidence="2">
    <location>
        <begin position="50"/>
        <end position="275"/>
    </location>
</feature>
<accession>A0A840IIX6</accession>
<dbReference type="Proteomes" id="UP000585272">
    <property type="component" value="Unassembled WGS sequence"/>
</dbReference>
<feature type="region of interest" description="Disordered" evidence="1">
    <location>
        <begin position="1"/>
        <end position="20"/>
    </location>
</feature>
<dbReference type="EMBL" id="JACHNU010000005">
    <property type="protein sequence ID" value="MBB4663890.1"/>
    <property type="molecule type" value="Genomic_DNA"/>
</dbReference>
<keyword evidence="3" id="KW-0418">Kinase</keyword>
<dbReference type="CDD" id="cd05154">
    <property type="entry name" value="ACAD10_11_N-like"/>
    <property type="match status" value="1"/>
</dbReference>
<dbReference type="InterPro" id="IPR052898">
    <property type="entry name" value="ACAD10-like"/>
</dbReference>